<comment type="caution">
    <text evidence="2">The sequence shown here is derived from an EMBL/GenBank/DDBJ whole genome shotgun (WGS) entry which is preliminary data.</text>
</comment>
<evidence type="ECO:0000313" key="2">
    <source>
        <dbReference type="EMBL" id="EUA88049.1"/>
    </source>
</evidence>
<sequence>MAAHRNYSNGNRCDHPWPTKERALPDGAHRVHQEGESTAVAIESTGAAHRVQPATGTHSGPDSDTGSDSHAGIDLGVGHRNRGLPMMPMMGGIPSMGGMGSASKAGLAAASGVPGGPALKPAALGGGAGAGAAMPLQSPSGAGAPASAAAAGGVAAGRGPLAGPALPRAAAGWAWRRWVTADTATAAPKTSVTRPARNRSTPRTGPGPRPSSAATSPTKPQTTRRSQPVPPRSTSN</sequence>
<accession>A0ABN0QTD4</accession>
<dbReference type="Proteomes" id="UP000020681">
    <property type="component" value="Unassembled WGS sequence"/>
</dbReference>
<feature type="compositionally biased region" description="Polar residues" evidence="1">
    <location>
        <begin position="213"/>
        <end position="236"/>
    </location>
</feature>
<feature type="compositionally biased region" description="Polar residues" evidence="1">
    <location>
        <begin position="54"/>
        <end position="68"/>
    </location>
</feature>
<dbReference type="EMBL" id="JAOL01000148">
    <property type="protein sequence ID" value="EUA88049.1"/>
    <property type="molecule type" value="Genomic_DNA"/>
</dbReference>
<protein>
    <submittedName>
        <fullName evidence="2">Uncharacterized protein</fullName>
    </submittedName>
</protein>
<organism evidence="2 3">
    <name type="scientific">Mycobacterium ulcerans str. Harvey</name>
    <dbReference type="NCBI Taxonomy" id="1299332"/>
    <lineage>
        <taxon>Bacteria</taxon>
        <taxon>Bacillati</taxon>
        <taxon>Actinomycetota</taxon>
        <taxon>Actinomycetes</taxon>
        <taxon>Mycobacteriales</taxon>
        <taxon>Mycobacteriaceae</taxon>
        <taxon>Mycobacterium</taxon>
        <taxon>Mycobacterium ulcerans group</taxon>
    </lineage>
</organism>
<feature type="region of interest" description="Disordered" evidence="1">
    <location>
        <begin position="1"/>
        <end position="34"/>
    </location>
</feature>
<feature type="region of interest" description="Disordered" evidence="1">
    <location>
        <begin position="182"/>
        <end position="236"/>
    </location>
</feature>
<name>A0ABN0QTD4_MYCUL</name>
<evidence type="ECO:0000313" key="3">
    <source>
        <dbReference type="Proteomes" id="UP000020681"/>
    </source>
</evidence>
<keyword evidence="3" id="KW-1185">Reference proteome</keyword>
<feature type="compositionally biased region" description="Polar residues" evidence="1">
    <location>
        <begin position="1"/>
        <end position="11"/>
    </location>
</feature>
<feature type="compositionally biased region" description="Low complexity" evidence="1">
    <location>
        <begin position="199"/>
        <end position="212"/>
    </location>
</feature>
<proteinExistence type="predicted"/>
<reference evidence="2 3" key="1">
    <citation type="submission" date="2014-01" db="EMBL/GenBank/DDBJ databases">
        <authorList>
            <person name="Dobos K."/>
            <person name="Lenaerts A."/>
            <person name="Ordway D."/>
            <person name="DeGroote M.A."/>
            <person name="Parker T."/>
            <person name="Sizemore C."/>
            <person name="Tallon L.J."/>
            <person name="Sadzewicz L.K."/>
            <person name="Sengamalay N."/>
            <person name="Fraser C.M."/>
            <person name="Hine E."/>
            <person name="Shefchek K.A."/>
            <person name="Das S.P."/>
            <person name="Tettelin H."/>
        </authorList>
    </citation>
    <scope>NUCLEOTIDE SEQUENCE [LARGE SCALE GENOMIC DNA]</scope>
    <source>
        <strain evidence="2 3">Harvey</strain>
    </source>
</reference>
<evidence type="ECO:0000256" key="1">
    <source>
        <dbReference type="SAM" id="MobiDB-lite"/>
    </source>
</evidence>
<gene>
    <name evidence="2" type="ORF">I551_5471</name>
</gene>
<feature type="region of interest" description="Disordered" evidence="1">
    <location>
        <begin position="47"/>
        <end position="84"/>
    </location>
</feature>
<feature type="compositionally biased region" description="Basic and acidic residues" evidence="1">
    <location>
        <begin position="12"/>
        <end position="34"/>
    </location>
</feature>